<evidence type="ECO:0000259" key="1">
    <source>
        <dbReference type="Pfam" id="PF21197"/>
    </source>
</evidence>
<dbReference type="SUPFAM" id="SSF48452">
    <property type="entry name" value="TPR-like"/>
    <property type="match status" value="2"/>
</dbReference>
<dbReference type="EMBL" id="CP055675">
    <property type="protein sequence ID" value="QLN00756.1"/>
    <property type="molecule type" value="Genomic_DNA"/>
</dbReference>
<dbReference type="RefSeq" id="WP_181202555.1">
    <property type="nucleotide sequence ID" value="NZ_CP055675.1"/>
</dbReference>
<feature type="domain" description="PgaA membrane beta barrel" evidence="1">
    <location>
        <begin position="514"/>
        <end position="807"/>
    </location>
</feature>
<evidence type="ECO:0000313" key="3">
    <source>
        <dbReference type="Proteomes" id="UP000510927"/>
    </source>
</evidence>
<dbReference type="GO" id="GO:1901515">
    <property type="term" value="F:poly-beta-1,6-N-acetyl-D-glucosamine transmembrane transporter activity"/>
    <property type="evidence" value="ECO:0007669"/>
    <property type="project" value="InterPro"/>
</dbReference>
<dbReference type="Proteomes" id="UP000510927">
    <property type="component" value="Chromosome"/>
</dbReference>
<dbReference type="InterPro" id="IPR023870">
    <property type="entry name" value="PGA_export_porin_PgaA"/>
</dbReference>
<reference evidence="2 3" key="1">
    <citation type="submission" date="2020-06" db="EMBL/GenBank/DDBJ databases">
        <title>REHAB project genomes.</title>
        <authorList>
            <person name="Shaw L.P."/>
        </authorList>
    </citation>
    <scope>NUCLEOTIDE SEQUENCE [LARGE SCALE GENOMIC DNA]</scope>
    <source>
        <strain evidence="2 3">RHB28-C13</strain>
    </source>
</reference>
<protein>
    <submittedName>
        <fullName evidence="2">Poly-beta-1,6 N-acetyl-D-glucosamine export porin PgaA</fullName>
    </submittedName>
</protein>
<dbReference type="Pfam" id="PF21197">
    <property type="entry name" value="PgaA_barrel"/>
    <property type="match status" value="1"/>
</dbReference>
<dbReference type="AlphaFoldDB" id="A0A7W3ES11"/>
<organism evidence="2 3">
    <name type="scientific">Escherichia fergusonii</name>
    <dbReference type="NCBI Taxonomy" id="564"/>
    <lineage>
        <taxon>Bacteria</taxon>
        <taxon>Pseudomonadati</taxon>
        <taxon>Pseudomonadota</taxon>
        <taxon>Gammaproteobacteria</taxon>
        <taxon>Enterobacterales</taxon>
        <taxon>Enterobacteriaceae</taxon>
        <taxon>Escherichia</taxon>
    </lineage>
</organism>
<dbReference type="NCBIfam" id="TIGR03939">
    <property type="entry name" value="PGA_TPR_OMP"/>
    <property type="match status" value="1"/>
</dbReference>
<dbReference type="NCBIfam" id="NF007468">
    <property type="entry name" value="PRK10049.1"/>
    <property type="match status" value="1"/>
</dbReference>
<evidence type="ECO:0000313" key="2">
    <source>
        <dbReference type="EMBL" id="QLN00756.1"/>
    </source>
</evidence>
<sequence>MYSNTSKRRTRAIFALNFFTATLLTLSPTAISATTSQYDALIIEARKGNTQPALSWFADNTDLNSTQIADWLQIASWAGQDQKVIAIYNRFGHQPLPARGYAPVAMAYRNLQQWQKSLQLWQLAVSKAPQNTDYRRGQILTLADAGQFDIALNKLEQLQREAPDKTNTLVAAYIYKLAGRHQDELLAITETLSAPSSSNNLAQEYAQALRNNQLSAAINDASLTPDIRADIHAELVRLSFMPTRSESERYAIADRALEQYTALEILWKDNPDRTLQYQRIQIDHLGALLTRDRYKDVIAYYQQLKQAGQTVPSWAQYWVASAYLRDHQPQKAQAMMSDLFYHQEVLASTLSEEERADLFYSHLESENYASALAVTRHTLNNTPAWRRVMGSPVTLPNDSWLQGYSFLSSVAQYGNDFPQAEKITRNLATNAPGNQGLRIDYASVLQARGWPRAAETELKKAEVLEPRNIYLEVEQAWNALTLQEWQQAKVLTDDVVARNPQDPGVVRLKRAVEVHNLAELRIAGASGLDAEGPDSGKHDVNFTSVIYSPPVNDNWRGFAGFGYADGQFSEGKGIVRDWLAGVEWRSRDLWLEAEYAGRYFNHEHKPGARLSGWYDFNDNWRVGSELQRLSHRVPLRAMKNGITGNSAQAYVRWYQHERRQYSLSWAFTDFSDNNQRHEAAIEGSERIWSSANLIIDFQPTVYYQQNTETDTPYFNPRKTIDIVPAFEASHLLWRNYENSWQQIFSAGVGASWQKEYGTDVITQLGYGQRISWNDVIDAGATLRYEKRPYDGDREHNLYVEFDMTFKF</sequence>
<proteinExistence type="predicted"/>
<name>A0A7W3ES11_ESCFE</name>
<dbReference type="Gene3D" id="1.25.40.10">
    <property type="entry name" value="Tetratricopeptide repeat domain"/>
    <property type="match status" value="2"/>
</dbReference>
<dbReference type="InterPro" id="IPR011990">
    <property type="entry name" value="TPR-like_helical_dom_sf"/>
</dbReference>
<dbReference type="InterPro" id="IPR049003">
    <property type="entry name" value="PgaA_barrel"/>
</dbReference>
<gene>
    <name evidence="2" type="primary">pgaA</name>
    <name evidence="2" type="ORF">HVY52_13425</name>
</gene>
<accession>A0A7W3ES11</accession>